<gene>
    <name evidence="2" type="ORF">AB0887_16810</name>
</gene>
<accession>A0ABV3LWA2</accession>
<protein>
    <recommendedName>
        <fullName evidence="4">Restriction endonuclease type IV Mrr domain-containing protein</fullName>
    </recommendedName>
</protein>
<dbReference type="RefSeq" id="WP_359779024.1">
    <property type="nucleotide sequence ID" value="NZ_JBEYRR010000006.1"/>
</dbReference>
<evidence type="ECO:0000313" key="2">
    <source>
        <dbReference type="EMBL" id="MEW2363595.1"/>
    </source>
</evidence>
<keyword evidence="3" id="KW-1185">Reference proteome</keyword>
<sequence length="1025" mass="111035">MADWYPLPLGSSLDGAPSAPAPAPVIGKLEILPFGDLSWEDFERMQWRVMRDVEGLRHAQLYGDRGQAQYGLDIVALAPDGSGTALQSKKYRRFGAAEIRAAVKKFRTTVRPFSVDRLVIGVAATVRSVRAVEELAVQRRALHPVGLELWDAQELSYLLRGRPEIVVEFFGMPTAEAFCLPFRIDVSVVPSAEAVAVREAIARTPEVTTGARELFDEAAAAAEPAHALALIEAGQAKLRDAGFWPHAAQHDKERVRLLAGLGRVDEAAHHVLDDFWAALDRGLSATAQLTRSRLTELSRSTTDGAGNEQVERCRRVSEAAVDLYMNPTAYVPDIDTLRIGDPRDQVRLALLAGETALADDDRAWLTRSVPAIAELARGTATDRVLRTRLRLLVAEATGDWADLLADARKLSLGHDLLGLVTARHARDCALHQKFEEADLAWDEAAGAASLARQWGEASTWIFSRRAFRARWNPFLSDDLLPLQTAIRGMGASAPLVPAAEGAYEDALTALRDHKLRSGAIAAQRALRDAVTIGDWAGEERARRVLASILAEADEPVAAARHLVRAGAAKAIADLGTSRPREFIDIVGELDAPNYWAAGTSYRLLATQADLVPDDRVDTVAQHLVEELAAAEAGLRPDLVSFTTSRYNNAVKALAGIADRLDATRADLVLSHFERQPPVAENHHRYHDEDEAVAVAKIALALPPLAARAIPHLVVLLGRSQAARKNSALDAIDEHQALARAPLAALAAAGNRWASEMLSFEDPGDLDAGVVAAALTRLTTPLHHTAGVYSIGTNAIGDSHLIRHLPPDDVDRAVTELLSRADDPHVGSSDRGDYLIAAANLGPCLTRSRQDAHFETAMRLATSPTPSDHDRLDGRFTHRLGGFRIEGRPRDSRGQAVVLAATLAADPARRNQVRRLVYALLGDESDYWPTRALQRLGDTVKDDLAFLASQGWAIRSLAAILWADHGEPAHLGHRLAADPDVRVRRALATALHRRTDASQASVREQLAADPAHSVRAALRPSPPPSA</sequence>
<feature type="region of interest" description="Disordered" evidence="1">
    <location>
        <begin position="997"/>
        <end position="1025"/>
    </location>
</feature>
<comment type="caution">
    <text evidence="2">The sequence shown here is derived from an EMBL/GenBank/DDBJ whole genome shotgun (WGS) entry which is preliminary data.</text>
</comment>
<evidence type="ECO:0000256" key="1">
    <source>
        <dbReference type="SAM" id="MobiDB-lite"/>
    </source>
</evidence>
<name>A0ABV3LWA2_9ACTN</name>
<evidence type="ECO:0008006" key="4">
    <source>
        <dbReference type="Google" id="ProtNLM"/>
    </source>
</evidence>
<dbReference type="Proteomes" id="UP001553843">
    <property type="component" value="Unassembled WGS sequence"/>
</dbReference>
<dbReference type="EMBL" id="JBEYRS010000006">
    <property type="protein sequence ID" value="MEW2363595.1"/>
    <property type="molecule type" value="Genomic_DNA"/>
</dbReference>
<evidence type="ECO:0000313" key="3">
    <source>
        <dbReference type="Proteomes" id="UP001553843"/>
    </source>
</evidence>
<proteinExistence type="predicted"/>
<organism evidence="2 3">
    <name type="scientific">Streptomyces huasconensis</name>
    <dbReference type="NCBI Taxonomy" id="1854574"/>
    <lineage>
        <taxon>Bacteria</taxon>
        <taxon>Bacillati</taxon>
        <taxon>Actinomycetota</taxon>
        <taxon>Actinomycetes</taxon>
        <taxon>Kitasatosporales</taxon>
        <taxon>Streptomycetaceae</taxon>
        <taxon>Streptomyces</taxon>
    </lineage>
</organism>
<reference evidence="2 3" key="1">
    <citation type="submission" date="2024-06" db="EMBL/GenBank/DDBJ databases">
        <title>The Natural Products Discovery Center: Release of the First 8490 Sequenced Strains for Exploring Actinobacteria Biosynthetic Diversity.</title>
        <authorList>
            <person name="Kalkreuter E."/>
            <person name="Kautsar S.A."/>
            <person name="Yang D."/>
            <person name="Bader C.D."/>
            <person name="Teijaro C.N."/>
            <person name="Fluegel L."/>
            <person name="Davis C.M."/>
            <person name="Simpson J.R."/>
            <person name="Lauterbach L."/>
            <person name="Steele A.D."/>
            <person name="Gui C."/>
            <person name="Meng S."/>
            <person name="Li G."/>
            <person name="Viehrig K."/>
            <person name="Ye F."/>
            <person name="Su P."/>
            <person name="Kiefer A.F."/>
            <person name="Nichols A."/>
            <person name="Cepeda A.J."/>
            <person name="Yan W."/>
            <person name="Fan B."/>
            <person name="Jiang Y."/>
            <person name="Adhikari A."/>
            <person name="Zheng C.-J."/>
            <person name="Schuster L."/>
            <person name="Cowan T.M."/>
            <person name="Smanski M.J."/>
            <person name="Chevrette M.G."/>
            <person name="De Carvalho L.P.S."/>
            <person name="Shen B."/>
        </authorList>
    </citation>
    <scope>NUCLEOTIDE SEQUENCE [LARGE SCALE GENOMIC DNA]</scope>
    <source>
        <strain evidence="2 3">NPDC047833</strain>
    </source>
</reference>